<dbReference type="GO" id="GO:0004175">
    <property type="term" value="F:endopeptidase activity"/>
    <property type="evidence" value="ECO:0007669"/>
    <property type="project" value="UniProtKB-ARBA"/>
</dbReference>
<dbReference type="InterPro" id="IPR003675">
    <property type="entry name" value="Rce1/LyrA-like_dom"/>
</dbReference>
<evidence type="ECO:0000256" key="1">
    <source>
        <dbReference type="SAM" id="Phobius"/>
    </source>
</evidence>
<keyword evidence="1" id="KW-0812">Transmembrane</keyword>
<keyword evidence="3" id="KW-0645">Protease</keyword>
<dbReference type="PANTHER" id="PTHR43592">
    <property type="entry name" value="CAAX AMINO TERMINAL PROTEASE"/>
    <property type="match status" value="1"/>
</dbReference>
<sequence length="312" mass="35936">MKKFKKTKYKKKNLNVLSVNTFTLVLSIFFLTIGYHIQSKDFFKGTLINEIFIILIPALLLCGSGKRTEVLRVKKLSFINIIRVVIVVILCYPIILLLNGIFLSFLSSFVEFKNFSMDILLKEESFFRYLLVMCIVPAICEEVFFRGALINSYDIYGGKFAIVMSSLVFALFHFDIQNFVAPFLLGILFGNLLELTGSLFAAILGHFTNNLIAIFTSKYLNDTIFNYLKQTDIAQDIGSLQLFLIIMLFLISIASAVLLRMLFKQMNREKKIRESKLKSRVRVRDIQSIDLFNFVPIVALVILYFIYYAIVF</sequence>
<name>A0A437S777_9FIRM</name>
<dbReference type="EMBL" id="RLIH01000005">
    <property type="protein sequence ID" value="RVU54905.1"/>
    <property type="molecule type" value="Genomic_DNA"/>
</dbReference>
<feature type="transmembrane region" description="Helical" evidence="1">
    <location>
        <begin position="126"/>
        <end position="144"/>
    </location>
</feature>
<dbReference type="PANTHER" id="PTHR43592:SF15">
    <property type="entry name" value="CAAX AMINO TERMINAL PROTEASE FAMILY PROTEIN"/>
    <property type="match status" value="1"/>
</dbReference>
<proteinExistence type="predicted"/>
<dbReference type="OrthoDB" id="4177129at2"/>
<dbReference type="GO" id="GO:0080120">
    <property type="term" value="P:CAAX-box protein maturation"/>
    <property type="evidence" value="ECO:0007669"/>
    <property type="project" value="UniProtKB-ARBA"/>
</dbReference>
<organism evidence="3 4">
    <name type="scientific">Anaerosphaera multitolerans</name>
    <dbReference type="NCBI Taxonomy" id="2487351"/>
    <lineage>
        <taxon>Bacteria</taxon>
        <taxon>Bacillati</taxon>
        <taxon>Bacillota</taxon>
        <taxon>Tissierellia</taxon>
        <taxon>Tissierellales</taxon>
        <taxon>Peptoniphilaceae</taxon>
        <taxon>Anaerosphaera</taxon>
    </lineage>
</organism>
<dbReference type="GO" id="GO:0008237">
    <property type="term" value="F:metallopeptidase activity"/>
    <property type="evidence" value="ECO:0007669"/>
    <property type="project" value="UniProtKB-KW"/>
</dbReference>
<accession>A0A437S777</accession>
<feature type="transmembrane region" description="Helical" evidence="1">
    <location>
        <begin position="156"/>
        <end position="174"/>
    </location>
</feature>
<evidence type="ECO:0000313" key="4">
    <source>
        <dbReference type="Proteomes" id="UP000288812"/>
    </source>
</evidence>
<evidence type="ECO:0000259" key="2">
    <source>
        <dbReference type="Pfam" id="PF02517"/>
    </source>
</evidence>
<feature type="transmembrane region" description="Helical" evidence="1">
    <location>
        <begin position="12"/>
        <end position="37"/>
    </location>
</feature>
<keyword evidence="3" id="KW-0378">Hydrolase</keyword>
<dbReference type="RefSeq" id="WP_127724288.1">
    <property type="nucleotide sequence ID" value="NZ_RLIH01000005.1"/>
</dbReference>
<feature type="domain" description="CAAX prenyl protease 2/Lysostaphin resistance protein A-like" evidence="2">
    <location>
        <begin position="126"/>
        <end position="212"/>
    </location>
</feature>
<feature type="transmembrane region" description="Helical" evidence="1">
    <location>
        <begin position="180"/>
        <end position="204"/>
    </location>
</feature>
<dbReference type="AlphaFoldDB" id="A0A437S777"/>
<feature type="transmembrane region" description="Helical" evidence="1">
    <location>
        <begin position="291"/>
        <end position="310"/>
    </location>
</feature>
<feature type="transmembrane region" description="Helical" evidence="1">
    <location>
        <begin position="43"/>
        <end position="63"/>
    </location>
</feature>
<evidence type="ECO:0000313" key="3">
    <source>
        <dbReference type="EMBL" id="RVU54905.1"/>
    </source>
</evidence>
<gene>
    <name evidence="3" type="ORF">EF514_04790</name>
</gene>
<feature type="transmembrane region" description="Helical" evidence="1">
    <location>
        <begin position="240"/>
        <end position="263"/>
    </location>
</feature>
<reference evidence="3 4" key="1">
    <citation type="submission" date="2018-11" db="EMBL/GenBank/DDBJ databases">
        <title>Genome sequencing and assembly of Anaerosphaera sp. nov., GS7-6-2.</title>
        <authorList>
            <person name="Rettenmaier R."/>
            <person name="Liebl W."/>
            <person name="Zverlov V."/>
        </authorList>
    </citation>
    <scope>NUCLEOTIDE SEQUENCE [LARGE SCALE GENOMIC DNA]</scope>
    <source>
        <strain evidence="3 4">GS7-6-2</strain>
    </source>
</reference>
<dbReference type="Pfam" id="PF02517">
    <property type="entry name" value="Rce1-like"/>
    <property type="match status" value="1"/>
</dbReference>
<dbReference type="Proteomes" id="UP000288812">
    <property type="component" value="Unassembled WGS sequence"/>
</dbReference>
<keyword evidence="3" id="KW-0482">Metalloprotease</keyword>
<dbReference type="GO" id="GO:0006508">
    <property type="term" value="P:proteolysis"/>
    <property type="evidence" value="ECO:0007669"/>
    <property type="project" value="UniProtKB-KW"/>
</dbReference>
<keyword evidence="4" id="KW-1185">Reference proteome</keyword>
<keyword evidence="1" id="KW-1133">Transmembrane helix</keyword>
<protein>
    <submittedName>
        <fullName evidence="3">CPBP family intramembrane metalloprotease</fullName>
    </submittedName>
</protein>
<keyword evidence="1" id="KW-0472">Membrane</keyword>
<comment type="caution">
    <text evidence="3">The sequence shown here is derived from an EMBL/GenBank/DDBJ whole genome shotgun (WGS) entry which is preliminary data.</text>
</comment>
<feature type="transmembrane region" description="Helical" evidence="1">
    <location>
        <begin position="84"/>
        <end position="106"/>
    </location>
</feature>